<evidence type="ECO:0000313" key="1">
    <source>
        <dbReference type="EMBL" id="KAJ3555326.1"/>
    </source>
</evidence>
<proteinExistence type="predicted"/>
<protein>
    <submittedName>
        <fullName evidence="1">Uncharacterized protein</fullName>
    </submittedName>
</protein>
<name>A0AAD5YN87_9AGAR</name>
<reference evidence="1" key="1">
    <citation type="submission" date="2022-07" db="EMBL/GenBank/DDBJ databases">
        <title>Genome Sequence of Leucocoprinus birnbaumii.</title>
        <authorList>
            <person name="Buettner E."/>
        </authorList>
    </citation>
    <scope>NUCLEOTIDE SEQUENCE</scope>
    <source>
        <strain evidence="1">VT141</strain>
    </source>
</reference>
<accession>A0AAD5YN87</accession>
<organism evidence="1 2">
    <name type="scientific">Leucocoprinus birnbaumii</name>
    <dbReference type="NCBI Taxonomy" id="56174"/>
    <lineage>
        <taxon>Eukaryota</taxon>
        <taxon>Fungi</taxon>
        <taxon>Dikarya</taxon>
        <taxon>Basidiomycota</taxon>
        <taxon>Agaricomycotina</taxon>
        <taxon>Agaricomycetes</taxon>
        <taxon>Agaricomycetidae</taxon>
        <taxon>Agaricales</taxon>
        <taxon>Agaricineae</taxon>
        <taxon>Agaricaceae</taxon>
        <taxon>Leucocoprinus</taxon>
    </lineage>
</organism>
<dbReference type="AlphaFoldDB" id="A0AAD5YN87"/>
<dbReference type="Proteomes" id="UP001213000">
    <property type="component" value="Unassembled WGS sequence"/>
</dbReference>
<sequence>MFLLSAFWKNIKTTRILLTLSLTGAASAFIDLNPFLNNVGSTLTGIADSLDSGLARVSQDAANNHVQKALKDVQILGPEAGRVVLAEAMKVYPEASESILQFQDAVQQLTNTTLKIQEELKRKNATILEHLADRLSNEIGGTLEDLKEIMNDPLPEEHGERTKARARIAKKVIHKIGAAYIDVLSELGIPRDEATTQFDDFGPKILQVILVSGQ</sequence>
<dbReference type="EMBL" id="JANIEX010001694">
    <property type="protein sequence ID" value="KAJ3555326.1"/>
    <property type="molecule type" value="Genomic_DNA"/>
</dbReference>
<comment type="caution">
    <text evidence="1">The sequence shown here is derived from an EMBL/GenBank/DDBJ whole genome shotgun (WGS) entry which is preliminary data.</text>
</comment>
<keyword evidence="2" id="KW-1185">Reference proteome</keyword>
<evidence type="ECO:0000313" key="2">
    <source>
        <dbReference type="Proteomes" id="UP001213000"/>
    </source>
</evidence>
<gene>
    <name evidence="1" type="ORF">NP233_g12238</name>
</gene>